<keyword evidence="2" id="KW-0732">Signal</keyword>
<evidence type="ECO:0000313" key="3">
    <source>
        <dbReference type="EMBL" id="NOT34891.1"/>
    </source>
</evidence>
<dbReference type="PROSITE" id="PS51257">
    <property type="entry name" value="PROKAR_LIPOPROTEIN"/>
    <property type="match status" value="1"/>
</dbReference>
<gene>
    <name evidence="3" type="ORF">HOP12_12070</name>
</gene>
<organism evidence="3 4">
    <name type="scientific">Eiseniibacteriota bacterium</name>
    <dbReference type="NCBI Taxonomy" id="2212470"/>
    <lineage>
        <taxon>Bacteria</taxon>
        <taxon>Candidatus Eiseniibacteriota</taxon>
    </lineage>
</organism>
<evidence type="ECO:0000313" key="4">
    <source>
        <dbReference type="Proteomes" id="UP000580839"/>
    </source>
</evidence>
<evidence type="ECO:0000256" key="2">
    <source>
        <dbReference type="SAM" id="SignalP"/>
    </source>
</evidence>
<feature type="chain" id="PRO_5032864082" description="Secreted protein" evidence="2">
    <location>
        <begin position="20"/>
        <end position="81"/>
    </location>
</feature>
<proteinExistence type="predicted"/>
<accession>A0A849SKB4</accession>
<protein>
    <recommendedName>
        <fullName evidence="5">Secreted protein</fullName>
    </recommendedName>
</protein>
<evidence type="ECO:0000256" key="1">
    <source>
        <dbReference type="SAM" id="MobiDB-lite"/>
    </source>
</evidence>
<name>A0A849SKB4_UNCEI</name>
<comment type="caution">
    <text evidence="3">The sequence shown here is derived from an EMBL/GenBank/DDBJ whole genome shotgun (WGS) entry which is preliminary data.</text>
</comment>
<reference evidence="3 4" key="1">
    <citation type="submission" date="2020-04" db="EMBL/GenBank/DDBJ databases">
        <title>Metagenomic profiling of ammonia- and methane-oxidizing microorganisms in a Dutch drinking water treatment plant.</title>
        <authorList>
            <person name="Poghosyan L."/>
            <person name="Leucker S."/>
        </authorList>
    </citation>
    <scope>NUCLEOTIDE SEQUENCE [LARGE SCALE GENOMIC DNA]</scope>
    <source>
        <strain evidence="3">S-RSF-IL-03</strain>
    </source>
</reference>
<feature type="region of interest" description="Disordered" evidence="1">
    <location>
        <begin position="61"/>
        <end position="81"/>
    </location>
</feature>
<feature type="signal peptide" evidence="2">
    <location>
        <begin position="1"/>
        <end position="19"/>
    </location>
</feature>
<dbReference type="AlphaFoldDB" id="A0A849SKB4"/>
<sequence length="81" mass="8647">MKRLMLAGLLLALSGCAMAVDQDSVKVALSEHQRDSVLALQTAIPNASVVGRALQMEKRVERRNEKVNAEAGKAADQNSGD</sequence>
<dbReference type="EMBL" id="JABFRW010000153">
    <property type="protein sequence ID" value="NOT34891.1"/>
    <property type="molecule type" value="Genomic_DNA"/>
</dbReference>
<dbReference type="Proteomes" id="UP000580839">
    <property type="component" value="Unassembled WGS sequence"/>
</dbReference>
<evidence type="ECO:0008006" key="5">
    <source>
        <dbReference type="Google" id="ProtNLM"/>
    </source>
</evidence>